<dbReference type="GO" id="GO:0003723">
    <property type="term" value="F:RNA binding"/>
    <property type="evidence" value="ECO:0007669"/>
    <property type="project" value="TreeGrafter"/>
</dbReference>
<protein>
    <submittedName>
        <fullName evidence="5">Fcf2-domain-containing protein</fullName>
    </submittedName>
</protein>
<dbReference type="GeneID" id="37018302"/>
<dbReference type="FunCoup" id="A0A316VCV0">
    <property type="interactions" value="95"/>
</dbReference>
<proteinExistence type="predicted"/>
<evidence type="ECO:0000256" key="3">
    <source>
        <dbReference type="SAM" id="MobiDB-lite"/>
    </source>
</evidence>
<comment type="subcellular location">
    <subcellularLocation>
        <location evidence="1">Nucleus</location>
        <location evidence="1">Nucleolus</location>
    </subcellularLocation>
</comment>
<evidence type="ECO:0000259" key="4">
    <source>
        <dbReference type="Pfam" id="PF08698"/>
    </source>
</evidence>
<evidence type="ECO:0000313" key="6">
    <source>
        <dbReference type="Proteomes" id="UP000245771"/>
    </source>
</evidence>
<dbReference type="STRING" id="1280837.A0A316VCV0"/>
<dbReference type="OrthoDB" id="427886at2759"/>
<evidence type="ECO:0000313" key="5">
    <source>
        <dbReference type="EMBL" id="PWN35366.1"/>
    </source>
</evidence>
<dbReference type="Pfam" id="PF08698">
    <property type="entry name" value="Fcf2"/>
    <property type="match status" value="1"/>
</dbReference>
<dbReference type="EMBL" id="KZ819603">
    <property type="protein sequence ID" value="PWN35366.1"/>
    <property type="molecule type" value="Genomic_DNA"/>
</dbReference>
<dbReference type="InterPro" id="IPR014810">
    <property type="entry name" value="Fcf2_C"/>
</dbReference>
<keyword evidence="6" id="KW-1185">Reference proteome</keyword>
<feature type="compositionally biased region" description="Polar residues" evidence="3">
    <location>
        <begin position="134"/>
        <end position="143"/>
    </location>
</feature>
<dbReference type="GO" id="GO:0005730">
    <property type="term" value="C:nucleolus"/>
    <property type="evidence" value="ECO:0007669"/>
    <property type="project" value="UniProtKB-SubCell"/>
</dbReference>
<dbReference type="GO" id="GO:0006396">
    <property type="term" value="P:RNA processing"/>
    <property type="evidence" value="ECO:0007669"/>
    <property type="project" value="TreeGrafter"/>
</dbReference>
<dbReference type="InParanoid" id="A0A316VCV0"/>
<reference evidence="5 6" key="1">
    <citation type="journal article" date="2018" name="Mol. Biol. Evol.">
        <title>Broad Genomic Sampling Reveals a Smut Pathogenic Ancestry of the Fungal Clade Ustilaginomycotina.</title>
        <authorList>
            <person name="Kijpornyongpan T."/>
            <person name="Mondo S.J."/>
            <person name="Barry K."/>
            <person name="Sandor L."/>
            <person name="Lee J."/>
            <person name="Lipzen A."/>
            <person name="Pangilinan J."/>
            <person name="LaButti K."/>
            <person name="Hainaut M."/>
            <person name="Henrissat B."/>
            <person name="Grigoriev I.V."/>
            <person name="Spatafora J.W."/>
            <person name="Aime M.C."/>
        </authorList>
    </citation>
    <scope>NUCLEOTIDE SEQUENCE [LARGE SCALE GENOMIC DNA]</scope>
    <source>
        <strain evidence="5 6">MCA 3882</strain>
    </source>
</reference>
<feature type="domain" description="Fcf2 pre-rRNA processing C-terminal" evidence="4">
    <location>
        <begin position="53"/>
        <end position="131"/>
    </location>
</feature>
<dbReference type="InterPro" id="IPR039883">
    <property type="entry name" value="Fcf2/DNTTIP2"/>
</dbReference>
<dbReference type="PANTHER" id="PTHR21686:SF12">
    <property type="entry name" value="DEOXYNUCLEOTIDYLTRANSFERASE TERMINAL-INTERACTING PROTEIN 2"/>
    <property type="match status" value="1"/>
</dbReference>
<accession>A0A316VCV0</accession>
<evidence type="ECO:0000256" key="1">
    <source>
        <dbReference type="ARBA" id="ARBA00004604"/>
    </source>
</evidence>
<feature type="compositionally biased region" description="Basic and acidic residues" evidence="3">
    <location>
        <begin position="31"/>
        <end position="56"/>
    </location>
</feature>
<dbReference type="RefSeq" id="XP_025355668.1">
    <property type="nucleotide sequence ID" value="XM_025496521.1"/>
</dbReference>
<feature type="compositionally biased region" description="Basic and acidic residues" evidence="3">
    <location>
        <begin position="1"/>
        <end position="11"/>
    </location>
</feature>
<dbReference type="Proteomes" id="UP000245771">
    <property type="component" value="Unassembled WGS sequence"/>
</dbReference>
<dbReference type="PANTHER" id="PTHR21686">
    <property type="entry name" value="DEOXYNUCLEOTIDYLTRANSFERASE TERMINAL-INTERACTING PROTEIN 2"/>
    <property type="match status" value="1"/>
</dbReference>
<gene>
    <name evidence="5" type="ORF">FA14DRAFT_122565</name>
</gene>
<dbReference type="AlphaFoldDB" id="A0A316VCV0"/>
<name>A0A316VCV0_9BASI</name>
<feature type="region of interest" description="Disordered" evidence="3">
    <location>
        <begin position="1"/>
        <end position="56"/>
    </location>
</feature>
<feature type="region of interest" description="Disordered" evidence="3">
    <location>
        <begin position="130"/>
        <end position="164"/>
    </location>
</feature>
<keyword evidence="2" id="KW-0539">Nucleus</keyword>
<organism evidence="5 6">
    <name type="scientific">Meira miltonrushii</name>
    <dbReference type="NCBI Taxonomy" id="1280837"/>
    <lineage>
        <taxon>Eukaryota</taxon>
        <taxon>Fungi</taxon>
        <taxon>Dikarya</taxon>
        <taxon>Basidiomycota</taxon>
        <taxon>Ustilaginomycotina</taxon>
        <taxon>Exobasidiomycetes</taxon>
        <taxon>Exobasidiales</taxon>
        <taxon>Brachybasidiaceae</taxon>
        <taxon>Meira</taxon>
    </lineage>
</organism>
<sequence length="164" mass="18544">MQRDGREERTKSTGSKWFDMPAFAGANTGKNQDDERALINPKGKDGDGRGRSAEEMRREVQAIRLRNAVDPKRFYRGSARGEMDMPKYAQLGKIISGNADAASTMTRDQRGKSVIDELVKDAESSAYAKRKFNEQQVKSNVGWSSHVRRHQKKKGGVSNKRQRR</sequence>
<evidence type="ECO:0000256" key="2">
    <source>
        <dbReference type="ARBA" id="ARBA00023242"/>
    </source>
</evidence>
<feature type="compositionally biased region" description="Basic residues" evidence="3">
    <location>
        <begin position="146"/>
        <end position="164"/>
    </location>
</feature>